<dbReference type="RefSeq" id="XP_024572812.1">
    <property type="nucleotide sequence ID" value="XM_024720867.1"/>
</dbReference>
<keyword evidence="3" id="KW-1185">Reference proteome</keyword>
<evidence type="ECO:0000313" key="3">
    <source>
        <dbReference type="Proteomes" id="UP000054928"/>
    </source>
</evidence>
<dbReference type="OrthoDB" id="168282at2759"/>
<dbReference type="Pfam" id="PF00612">
    <property type="entry name" value="IQ"/>
    <property type="match status" value="2"/>
</dbReference>
<name>A0A0N7L3P4_PLAHL</name>
<organism evidence="2 3">
    <name type="scientific">Plasmopara halstedii</name>
    <name type="common">Downy mildew of sunflower</name>
    <dbReference type="NCBI Taxonomy" id="4781"/>
    <lineage>
        <taxon>Eukaryota</taxon>
        <taxon>Sar</taxon>
        <taxon>Stramenopiles</taxon>
        <taxon>Oomycota</taxon>
        <taxon>Peronosporomycetes</taxon>
        <taxon>Peronosporales</taxon>
        <taxon>Peronosporaceae</taxon>
        <taxon>Plasmopara</taxon>
    </lineage>
</organism>
<dbReference type="Proteomes" id="UP000054928">
    <property type="component" value="Unassembled WGS sequence"/>
</dbReference>
<feature type="compositionally biased region" description="Basic and acidic residues" evidence="1">
    <location>
        <begin position="208"/>
        <end position="217"/>
    </location>
</feature>
<protein>
    <submittedName>
        <fullName evidence="2">IQ motif, EF-hand binding site</fullName>
    </submittedName>
</protein>
<dbReference type="CDD" id="cd19757">
    <property type="entry name" value="Bbox1"/>
    <property type="match status" value="1"/>
</dbReference>
<dbReference type="PROSITE" id="PS50096">
    <property type="entry name" value="IQ"/>
    <property type="match status" value="3"/>
</dbReference>
<evidence type="ECO:0000256" key="1">
    <source>
        <dbReference type="SAM" id="MobiDB-lite"/>
    </source>
</evidence>
<dbReference type="AlphaFoldDB" id="A0A0N7L3P4"/>
<evidence type="ECO:0000313" key="2">
    <source>
        <dbReference type="EMBL" id="CEG36443.1"/>
    </source>
</evidence>
<accession>A0A0N7L3P4</accession>
<proteinExistence type="predicted"/>
<feature type="region of interest" description="Disordered" evidence="1">
    <location>
        <begin position="208"/>
        <end position="238"/>
    </location>
</feature>
<dbReference type="InterPro" id="IPR000048">
    <property type="entry name" value="IQ_motif_EF-hand-BS"/>
</dbReference>
<dbReference type="EMBL" id="CCYD01000207">
    <property type="protein sequence ID" value="CEG36443.1"/>
    <property type="molecule type" value="Genomic_DNA"/>
</dbReference>
<dbReference type="SMART" id="SM00015">
    <property type="entry name" value="IQ"/>
    <property type="match status" value="3"/>
</dbReference>
<sequence length="933" mass="107651">MSTKDKAATCIQASFRGFRWRTMHRRWVKAVTKLQALQRGRYTRRNFYSFAEFAREQERFQQATRRRQIRIWHNEQELYFLQHTNVEDLERVRQFQQQHSARLIQRRWRRIRNFTAAARDEIDVTIAPKDRIYTFDPIGIATSGNKTHVERFSHWRQDIETTELLGCAASPGSNQKLPVASDQKLPVAIATKKKFAAKRRAIQERIKQKVAQKKEEDLSSGAASYENGAKKGSNFEKNRRRDLYQQVVAMKHTTLQRVLQHKQTRTSRQEREEITSRLIASCENQIQHLQAETPEQMTSLQEKDQRMHNTEMMVEWDSARRIRAWNHHRRAVCSVLDKRHWWQTYLAGDERDIRQVVMTKSPWEDETQIWSWPRTISNNQEKHESDMYEVDQGPSIAVWPSTEIQRFLVGDKNMERPHIQKAEPLDDNAASEWWKAHCTQSHLAINGALLIKRPCRAECSGNYTRGEDKISVCTMELVANRDLYNLQRNAKRAARIKNLEQDVEQQITDLVTRVEQYVRDIEAQVEVNTQVALEVSRQKMEQQARITREEESAVTLQRYARGMLGRRHAREVRAEFFVMVRGRAIRRGRCEECGDQRAVLECRQCEESLHFCPICWVHVHSTRRRKTHVAIPMTNVVAPTHKLLDETSKDVRLSKAPTADMTNMNLESIEDNSRKILLPQKQSTTQTAEPVTGNLMKSTSEIRVQLARHVEEFPVEMGETIKSTALKFREACQLACRVGVRERKPLMIADIPLVNRSIEDSLDVPITDGQAHFTNSIDISAIDGNRILTIEKTALVERSESAGASVDSTSTVEKENNPDVETIPLLEANVEQESKESKRNLNLEKPISDEIVNIDTILHASFNAAGKLENHESASTIEDLTKEALDPALRLVESEIPNDTENLADPLISIDIPATLTSEIVELPVVHEKKSTE</sequence>
<dbReference type="GeneID" id="36398048"/>
<dbReference type="STRING" id="4781.A0A0N7L3P4"/>
<dbReference type="Gene3D" id="1.20.5.190">
    <property type="match status" value="1"/>
</dbReference>
<reference evidence="3" key="1">
    <citation type="submission" date="2014-09" db="EMBL/GenBank/DDBJ databases">
        <authorList>
            <person name="Sharma Rahul"/>
            <person name="Thines Marco"/>
        </authorList>
    </citation>
    <scope>NUCLEOTIDE SEQUENCE [LARGE SCALE GENOMIC DNA]</scope>
</reference>